<sequence length="69" mass="7092">MATGKRVVGAAIGLGVAAAALAVLLMSGEREAPHQIKLEKGVYQGKADTPLPPGTDSALRQRGLLQRAD</sequence>
<protein>
    <submittedName>
        <fullName evidence="2">Uncharacterized protein</fullName>
    </submittedName>
</protein>
<reference evidence="2" key="1">
    <citation type="submission" date="2020-05" db="EMBL/GenBank/DDBJ databases">
        <title>Identification of trans-AT polyketide cluster in two marine bacteria, producers of a novel glutaramide-containing polyketide sesbanimide D and analogs.</title>
        <authorList>
            <person name="Kacar D."/>
            <person name="Rodriguez P."/>
            <person name="Canedo L."/>
            <person name="Gonzalez E."/>
            <person name="Galan B."/>
            <person name="De La Calle F."/>
            <person name="Garcia J.L."/>
        </authorList>
    </citation>
    <scope>NUCLEOTIDE SEQUENCE</scope>
    <source>
        <strain evidence="2">PHM038</strain>
    </source>
</reference>
<organism evidence="2 3">
    <name type="scientific">Roseibium aggregatum</name>
    <dbReference type="NCBI Taxonomy" id="187304"/>
    <lineage>
        <taxon>Bacteria</taxon>
        <taxon>Pseudomonadati</taxon>
        <taxon>Pseudomonadota</taxon>
        <taxon>Alphaproteobacteria</taxon>
        <taxon>Hyphomicrobiales</taxon>
        <taxon>Stappiaceae</taxon>
        <taxon>Roseibium</taxon>
    </lineage>
</organism>
<evidence type="ECO:0000313" key="2">
    <source>
        <dbReference type="EMBL" id="MBD1549433.1"/>
    </source>
</evidence>
<dbReference type="EMBL" id="JABFCZ010000038">
    <property type="protein sequence ID" value="MBD1549433.1"/>
    <property type="molecule type" value="Genomic_DNA"/>
</dbReference>
<dbReference type="AlphaFoldDB" id="A0A926P4N6"/>
<accession>A0A926P4N6</accession>
<dbReference type="RefSeq" id="WP_190294124.1">
    <property type="nucleotide sequence ID" value="NZ_JABFCZ010000038.1"/>
</dbReference>
<gene>
    <name evidence="2" type="ORF">HK439_24505</name>
</gene>
<name>A0A926P4N6_9HYPH</name>
<dbReference type="Proteomes" id="UP000598467">
    <property type="component" value="Unassembled WGS sequence"/>
</dbReference>
<evidence type="ECO:0000256" key="1">
    <source>
        <dbReference type="SAM" id="MobiDB-lite"/>
    </source>
</evidence>
<feature type="region of interest" description="Disordered" evidence="1">
    <location>
        <begin position="41"/>
        <end position="69"/>
    </location>
</feature>
<proteinExistence type="predicted"/>
<evidence type="ECO:0000313" key="3">
    <source>
        <dbReference type="Proteomes" id="UP000598467"/>
    </source>
</evidence>
<comment type="caution">
    <text evidence="2">The sequence shown here is derived from an EMBL/GenBank/DDBJ whole genome shotgun (WGS) entry which is preliminary data.</text>
</comment>